<dbReference type="SUPFAM" id="SSF56281">
    <property type="entry name" value="Metallo-hydrolase/oxidoreductase"/>
    <property type="match status" value="1"/>
</dbReference>
<dbReference type="InterPro" id="IPR025405">
    <property type="entry name" value="DUF4131"/>
</dbReference>
<sequence>MWTNYAWNVRATLLPGGNGGAQEVGFFSSLVSRLLVLWLGLLLPLTLESLPSLPWLFCLTCLIPLVGLWRSAGRHIGLLVAGVVWACLFHHQQMEQRLHSALDMQRVVLEGRVQGLPEATDTGWRFRIADARLQDSPEGVGQALPSIRAHWYAGEQVFPGEHWRFEARLRRPRGMSNPGRFDYEAWLYANGVGAVASISSGERMQRPNTSGLGPVRDYIRQRLQRVLGESPGHSRLTALVVGDRSVLDKADWNVLQATGTSHLMVISGLHVGMFAAAIFGLAALAGRMGLLPFTWPRLWLAAPLAVLAAALYAGLAGFAVPTQRALLMVALVLLAKLIYRQPGPWIFWSAALCSVTLLNPAAPLLAGFWLSFMAVGLLILGMHGRLQTKGLWWRWGRAQWVVFIGLWPWLLLWGMPGSIISPLVNVLAIPWVSLIVVPAALLGTVLELVFGATWLLIGAGKALAALFAMLSWAAQWHLPSYLAFPGWFNWSLGTLAALALLSPLARLLCVPALVCLPVLLSNPQARPQERQLWVTVLDVGQGLAVLLQTREHNLLYDAGARLSSGFDLGEAVVHPALVELGVERLDRMLISHADNDHAGGAMAMVTRMPVTEVLAGQHEALPPALPVRPCEPGETWEWNGISFAVIYSAPPPAPANERSCVLRAGIGAASVLLPGDLGIRGEYQMLRETLAAQLLLAPHHGSRTSSSYAFIRAVDPRWAVFSAGAGNAFNHPHPKVVDRYRELGVEPVYTSASGAIRFVLDEAGGSYRKWSWRDKARRFWHE</sequence>
<dbReference type="GO" id="GO:0005886">
    <property type="term" value="C:plasma membrane"/>
    <property type="evidence" value="ECO:0007669"/>
    <property type="project" value="UniProtKB-SubCell"/>
</dbReference>
<dbReference type="Gene3D" id="3.60.15.10">
    <property type="entry name" value="Ribonuclease Z/Hydroxyacylglutathione hydrolase-like"/>
    <property type="match status" value="1"/>
</dbReference>
<dbReference type="GO" id="GO:0030420">
    <property type="term" value="P:establishment of competence for transformation"/>
    <property type="evidence" value="ECO:0007669"/>
    <property type="project" value="InterPro"/>
</dbReference>
<dbReference type="InterPro" id="IPR036866">
    <property type="entry name" value="RibonucZ/Hydroxyglut_hydro"/>
</dbReference>
<accession>A0A7V7GX13</accession>
<feature type="transmembrane region" description="Helical" evidence="6">
    <location>
        <begin position="75"/>
        <end position="91"/>
    </location>
</feature>
<dbReference type="NCBIfam" id="TIGR00361">
    <property type="entry name" value="ComEC_Rec2"/>
    <property type="match status" value="1"/>
</dbReference>
<dbReference type="InterPro" id="IPR004477">
    <property type="entry name" value="ComEC_N"/>
</dbReference>
<dbReference type="OrthoDB" id="9761531at2"/>
<feature type="transmembrane region" description="Helical" evidence="6">
    <location>
        <begin position="426"/>
        <end position="446"/>
    </location>
</feature>
<dbReference type="Pfam" id="PF03772">
    <property type="entry name" value="Competence"/>
    <property type="match status" value="1"/>
</dbReference>
<dbReference type="InterPro" id="IPR035681">
    <property type="entry name" value="ComA-like_MBL"/>
</dbReference>
<dbReference type="InterPro" id="IPR001279">
    <property type="entry name" value="Metallo-B-lactamas"/>
</dbReference>
<evidence type="ECO:0000256" key="3">
    <source>
        <dbReference type="ARBA" id="ARBA00022692"/>
    </source>
</evidence>
<keyword evidence="4 6" id="KW-1133">Transmembrane helix</keyword>
<evidence type="ECO:0000256" key="1">
    <source>
        <dbReference type="ARBA" id="ARBA00004651"/>
    </source>
</evidence>
<evidence type="ECO:0000259" key="7">
    <source>
        <dbReference type="SMART" id="SM00849"/>
    </source>
</evidence>
<dbReference type="InterPro" id="IPR004797">
    <property type="entry name" value="Competence_ComEC/Rec2"/>
</dbReference>
<keyword evidence="3 6" id="KW-0812">Transmembrane</keyword>
<reference evidence="8 9" key="1">
    <citation type="submission" date="2018-07" db="EMBL/GenBank/DDBJ databases">
        <title>Pseudomonas laoshanensis sp. nov., isolated from soil.</title>
        <authorList>
            <person name="Sun J."/>
            <person name="Yu L."/>
            <person name="Wang M."/>
            <person name="Zhang C."/>
        </authorList>
    </citation>
    <scope>NUCLEOTIDE SEQUENCE [LARGE SCALE GENOMIC DNA]</scope>
    <source>
        <strain evidence="8 9">Y22</strain>
    </source>
</reference>
<evidence type="ECO:0000313" key="8">
    <source>
        <dbReference type="EMBL" id="KAA0696948.1"/>
    </source>
</evidence>
<dbReference type="Proteomes" id="UP000463138">
    <property type="component" value="Unassembled WGS sequence"/>
</dbReference>
<dbReference type="Pfam" id="PF00753">
    <property type="entry name" value="Lactamase_B"/>
    <property type="match status" value="1"/>
</dbReference>
<dbReference type="InterPro" id="IPR052159">
    <property type="entry name" value="Competence_DNA_uptake"/>
</dbReference>
<dbReference type="AlphaFoldDB" id="A0A7V7GX13"/>
<feature type="transmembrane region" description="Helical" evidence="6">
    <location>
        <begin position="263"/>
        <end position="286"/>
    </location>
</feature>
<name>A0A7V7GX13_9GAMM</name>
<evidence type="ECO:0000256" key="6">
    <source>
        <dbReference type="SAM" id="Phobius"/>
    </source>
</evidence>
<feature type="transmembrane region" description="Helical" evidence="6">
    <location>
        <begin position="453"/>
        <end position="474"/>
    </location>
</feature>
<dbReference type="EMBL" id="QOVF01000001">
    <property type="protein sequence ID" value="KAA0696948.1"/>
    <property type="molecule type" value="Genomic_DNA"/>
</dbReference>
<feature type="transmembrane region" description="Helical" evidence="6">
    <location>
        <begin position="298"/>
        <end position="318"/>
    </location>
</feature>
<evidence type="ECO:0000256" key="4">
    <source>
        <dbReference type="ARBA" id="ARBA00022989"/>
    </source>
</evidence>
<dbReference type="PANTHER" id="PTHR30619:SF1">
    <property type="entry name" value="RECOMBINATION PROTEIN 2"/>
    <property type="match status" value="1"/>
</dbReference>
<feature type="transmembrane region" description="Helical" evidence="6">
    <location>
        <begin position="325"/>
        <end position="341"/>
    </location>
</feature>
<protein>
    <submittedName>
        <fullName evidence="8">DNA internalization-related competence protein ComEC/Rec2</fullName>
    </submittedName>
</protein>
<feature type="domain" description="Metallo-beta-lactamase" evidence="7">
    <location>
        <begin position="541"/>
        <end position="725"/>
    </location>
</feature>
<proteinExistence type="predicted"/>
<feature type="transmembrane region" description="Helical" evidence="6">
    <location>
        <begin position="361"/>
        <end position="380"/>
    </location>
</feature>
<feature type="transmembrane region" description="Helical" evidence="6">
    <location>
        <begin position="400"/>
        <end position="420"/>
    </location>
</feature>
<dbReference type="Pfam" id="PF13567">
    <property type="entry name" value="DUF4131"/>
    <property type="match status" value="1"/>
</dbReference>
<comment type="caution">
    <text evidence="8">The sequence shown here is derived from an EMBL/GenBank/DDBJ whole genome shotgun (WGS) entry which is preliminary data.</text>
</comment>
<keyword evidence="9" id="KW-1185">Reference proteome</keyword>
<feature type="transmembrane region" description="Helical" evidence="6">
    <location>
        <begin position="494"/>
        <end position="520"/>
    </location>
</feature>
<gene>
    <name evidence="8" type="ORF">DT594_06455</name>
</gene>
<dbReference type="NCBIfam" id="TIGR00360">
    <property type="entry name" value="ComEC_N-term"/>
    <property type="match status" value="1"/>
</dbReference>
<dbReference type="RefSeq" id="WP_149331872.1">
    <property type="nucleotide sequence ID" value="NZ_QOVF01000001.1"/>
</dbReference>
<dbReference type="CDD" id="cd07731">
    <property type="entry name" value="ComA-like_MBL-fold"/>
    <property type="match status" value="1"/>
</dbReference>
<comment type="subcellular location">
    <subcellularLocation>
        <location evidence="1">Cell membrane</location>
        <topology evidence="1">Multi-pass membrane protein</topology>
    </subcellularLocation>
</comment>
<organism evidence="8 9">
    <name type="scientific">Halopseudomonas laoshanensis</name>
    <dbReference type="NCBI Taxonomy" id="2268758"/>
    <lineage>
        <taxon>Bacteria</taxon>
        <taxon>Pseudomonadati</taxon>
        <taxon>Pseudomonadota</taxon>
        <taxon>Gammaproteobacteria</taxon>
        <taxon>Pseudomonadales</taxon>
        <taxon>Pseudomonadaceae</taxon>
        <taxon>Halopseudomonas</taxon>
    </lineage>
</organism>
<keyword evidence="5 6" id="KW-0472">Membrane</keyword>
<evidence type="ECO:0000313" key="9">
    <source>
        <dbReference type="Proteomes" id="UP000463138"/>
    </source>
</evidence>
<keyword evidence="2" id="KW-1003">Cell membrane</keyword>
<dbReference type="PANTHER" id="PTHR30619">
    <property type="entry name" value="DNA INTERNALIZATION/COMPETENCE PROTEIN COMEC/REC2"/>
    <property type="match status" value="1"/>
</dbReference>
<dbReference type="SMART" id="SM00849">
    <property type="entry name" value="Lactamase_B"/>
    <property type="match status" value="1"/>
</dbReference>
<evidence type="ECO:0000256" key="2">
    <source>
        <dbReference type="ARBA" id="ARBA00022475"/>
    </source>
</evidence>
<evidence type="ECO:0000256" key="5">
    <source>
        <dbReference type="ARBA" id="ARBA00023136"/>
    </source>
</evidence>